<dbReference type="Pfam" id="PF19907">
    <property type="entry name" value="DUF6380"/>
    <property type="match status" value="1"/>
</dbReference>
<feature type="region of interest" description="Disordered" evidence="1">
    <location>
        <begin position="1"/>
        <end position="22"/>
    </location>
</feature>
<feature type="compositionally biased region" description="Low complexity" evidence="1">
    <location>
        <begin position="48"/>
        <end position="60"/>
    </location>
</feature>
<organism evidence="2 3">
    <name type="scientific">Streptomyces venetus</name>
    <dbReference type="NCBI Taxonomy" id="1701086"/>
    <lineage>
        <taxon>Bacteria</taxon>
        <taxon>Bacillati</taxon>
        <taxon>Actinomycetota</taxon>
        <taxon>Actinomycetes</taxon>
        <taxon>Kitasatosporales</taxon>
        <taxon>Streptomycetaceae</taxon>
        <taxon>Streptomyces</taxon>
    </lineage>
</organism>
<keyword evidence="3" id="KW-1185">Reference proteome</keyword>
<comment type="caution">
    <text evidence="2">The sequence shown here is derived from an EMBL/GenBank/DDBJ whole genome shotgun (WGS) entry which is preliminary data.</text>
</comment>
<evidence type="ECO:0000256" key="1">
    <source>
        <dbReference type="SAM" id="MobiDB-lite"/>
    </source>
</evidence>
<proteinExistence type="predicted"/>
<gene>
    <name evidence="2" type="ORF">GCM10023086_41220</name>
</gene>
<reference evidence="3" key="1">
    <citation type="journal article" date="2019" name="Int. J. Syst. Evol. Microbiol.">
        <title>The Global Catalogue of Microorganisms (GCM) 10K type strain sequencing project: providing services to taxonomists for standard genome sequencing and annotation.</title>
        <authorList>
            <consortium name="The Broad Institute Genomics Platform"/>
            <consortium name="The Broad Institute Genome Sequencing Center for Infectious Disease"/>
            <person name="Wu L."/>
            <person name="Ma J."/>
        </authorList>
    </citation>
    <scope>NUCLEOTIDE SEQUENCE [LARGE SCALE GENOMIC DNA]</scope>
    <source>
        <strain evidence="3">JCM 31290</strain>
    </source>
</reference>
<dbReference type="EMBL" id="BAABET010000006">
    <property type="protein sequence ID" value="GAA4317938.1"/>
    <property type="molecule type" value="Genomic_DNA"/>
</dbReference>
<accession>A0ABP8G6C6</accession>
<dbReference type="Proteomes" id="UP001501115">
    <property type="component" value="Unassembled WGS sequence"/>
</dbReference>
<dbReference type="InterPro" id="IPR045960">
    <property type="entry name" value="DUF6380"/>
</dbReference>
<evidence type="ECO:0000313" key="3">
    <source>
        <dbReference type="Proteomes" id="UP001501115"/>
    </source>
</evidence>
<sequence length="171" mass="17683">MTNERTRGQVPGGLRRGATPCGGARVRRAAGQVLARSVTPRPPYGCCARPGSGRPPGAGRVSAGQVTHGVTPPCDRSVRRVAERLFVLAGRGGEVTRGGVLLCGRSVCRAAAYSFVPARSRERVAVGGASCPGAAGDKRRATLRRAVASLTEMVGRASFEPHGRRAGEGAR</sequence>
<dbReference type="RefSeq" id="WP_425588541.1">
    <property type="nucleotide sequence ID" value="NZ_BAABET010000006.1"/>
</dbReference>
<protein>
    <submittedName>
        <fullName evidence="2">Uncharacterized protein</fullName>
    </submittedName>
</protein>
<feature type="region of interest" description="Disordered" evidence="1">
    <location>
        <begin position="48"/>
        <end position="69"/>
    </location>
</feature>
<name>A0ABP8G6C6_9ACTN</name>
<evidence type="ECO:0000313" key="2">
    <source>
        <dbReference type="EMBL" id="GAA4317938.1"/>
    </source>
</evidence>